<name>A0AAV0D741_9ASTE</name>
<protein>
    <recommendedName>
        <fullName evidence="1">Oligopeptidase A N-terminal domain-containing protein</fullName>
    </recommendedName>
</protein>
<organism evidence="2 3">
    <name type="scientific">Cuscuta epithymum</name>
    <dbReference type="NCBI Taxonomy" id="186058"/>
    <lineage>
        <taxon>Eukaryota</taxon>
        <taxon>Viridiplantae</taxon>
        <taxon>Streptophyta</taxon>
        <taxon>Embryophyta</taxon>
        <taxon>Tracheophyta</taxon>
        <taxon>Spermatophyta</taxon>
        <taxon>Magnoliopsida</taxon>
        <taxon>eudicotyledons</taxon>
        <taxon>Gunneridae</taxon>
        <taxon>Pentapetalae</taxon>
        <taxon>asterids</taxon>
        <taxon>lamiids</taxon>
        <taxon>Solanales</taxon>
        <taxon>Convolvulaceae</taxon>
        <taxon>Cuscuteae</taxon>
        <taxon>Cuscuta</taxon>
        <taxon>Cuscuta subgen. Cuscuta</taxon>
    </lineage>
</organism>
<dbReference type="InterPro" id="IPR045090">
    <property type="entry name" value="Pept_M3A_M3B"/>
</dbReference>
<dbReference type="PANTHER" id="PTHR11804:SF83">
    <property type="entry name" value="LD37516P"/>
    <property type="match status" value="1"/>
</dbReference>
<feature type="domain" description="Oligopeptidase A N-terminal" evidence="1">
    <location>
        <begin position="20"/>
        <end position="146"/>
    </location>
</feature>
<dbReference type="GO" id="GO:0004222">
    <property type="term" value="F:metalloendopeptidase activity"/>
    <property type="evidence" value="ECO:0007669"/>
    <property type="project" value="InterPro"/>
</dbReference>
<keyword evidence="3" id="KW-1185">Reference proteome</keyword>
<evidence type="ECO:0000313" key="3">
    <source>
        <dbReference type="Proteomes" id="UP001152523"/>
    </source>
</evidence>
<dbReference type="InterPro" id="IPR045666">
    <property type="entry name" value="OpdA_N"/>
</dbReference>
<dbReference type="Pfam" id="PF19310">
    <property type="entry name" value="TOP_N"/>
    <property type="match status" value="1"/>
</dbReference>
<dbReference type="GO" id="GO:0006518">
    <property type="term" value="P:peptide metabolic process"/>
    <property type="evidence" value="ECO:0007669"/>
    <property type="project" value="TreeGrafter"/>
</dbReference>
<dbReference type="EMBL" id="CAMAPF010000082">
    <property type="protein sequence ID" value="CAH9094585.1"/>
    <property type="molecule type" value="Genomic_DNA"/>
</dbReference>
<dbReference type="AlphaFoldDB" id="A0AAV0D741"/>
<proteinExistence type="predicted"/>
<reference evidence="2" key="1">
    <citation type="submission" date="2022-07" db="EMBL/GenBank/DDBJ databases">
        <authorList>
            <person name="Macas J."/>
            <person name="Novak P."/>
            <person name="Neumann P."/>
        </authorList>
    </citation>
    <scope>NUCLEOTIDE SEQUENCE</scope>
</reference>
<dbReference type="GO" id="GO:0006508">
    <property type="term" value="P:proteolysis"/>
    <property type="evidence" value="ECO:0007669"/>
    <property type="project" value="InterPro"/>
</dbReference>
<gene>
    <name evidence="2" type="ORF">CEPIT_LOCUS12928</name>
</gene>
<evidence type="ECO:0000313" key="2">
    <source>
        <dbReference type="EMBL" id="CAH9094585.1"/>
    </source>
</evidence>
<dbReference type="SUPFAM" id="SSF55486">
    <property type="entry name" value="Metalloproteases ('zincins'), catalytic domain"/>
    <property type="match status" value="1"/>
</dbReference>
<dbReference type="Gene3D" id="1.10.1370.40">
    <property type="match status" value="1"/>
</dbReference>
<comment type="caution">
    <text evidence="2">The sequence shown here is derived from an EMBL/GenBank/DDBJ whole genome shotgun (WGS) entry which is preliminary data.</text>
</comment>
<dbReference type="Proteomes" id="UP001152523">
    <property type="component" value="Unassembled WGS sequence"/>
</dbReference>
<accession>A0AAV0D741</accession>
<dbReference type="PANTHER" id="PTHR11804">
    <property type="entry name" value="PROTEASE M3 THIMET OLIGOPEPTIDASE-RELATED"/>
    <property type="match status" value="1"/>
</dbReference>
<sequence>MAIPADVEAYLSTLIRDAPSQFKREFEEFERTVEPTWPKLVEPFERFQYMFQRPTYKLEMVLSNADLEMDVVISDSPQLSSITEEVLQEIVSFKPRLYQSKPIYNAFKAIKKSAEWHALTDARKRIVDAQIKVAMLNGVSLENEEKERMNNIMRQKKLIIYGKGEVK</sequence>
<evidence type="ECO:0000259" key="1">
    <source>
        <dbReference type="Pfam" id="PF19310"/>
    </source>
</evidence>